<dbReference type="GO" id="GO:0000981">
    <property type="term" value="F:DNA-binding transcription factor activity, RNA polymerase II-specific"/>
    <property type="evidence" value="ECO:0007669"/>
    <property type="project" value="TreeGrafter"/>
</dbReference>
<dbReference type="PANTHER" id="PTHR37784:SF4">
    <property type="entry name" value="TRANSCRIPTION FACTOR-LIKE PROTEIN EUC1"/>
    <property type="match status" value="1"/>
</dbReference>
<dbReference type="EMBL" id="KV441002">
    <property type="protein sequence ID" value="OAD66532.1"/>
    <property type="molecule type" value="Genomic_DNA"/>
</dbReference>
<dbReference type="PANTHER" id="PTHR37784">
    <property type="entry name" value="PROTEIN MSN1"/>
    <property type="match status" value="1"/>
</dbReference>
<evidence type="ECO:0000256" key="1">
    <source>
        <dbReference type="ARBA" id="ARBA00023125"/>
    </source>
</evidence>
<feature type="compositionally biased region" description="Basic and acidic residues" evidence="2">
    <location>
        <begin position="124"/>
        <end position="138"/>
    </location>
</feature>
<dbReference type="InterPro" id="IPR052146">
    <property type="entry name" value="HOT1"/>
</dbReference>
<organism evidence="4 5">
    <name type="scientific">Phycomyces blakesleeanus (strain ATCC 8743b / DSM 1359 / FGSC 10004 / NBRC 33097 / NRRL 1555)</name>
    <dbReference type="NCBI Taxonomy" id="763407"/>
    <lineage>
        <taxon>Eukaryota</taxon>
        <taxon>Fungi</taxon>
        <taxon>Fungi incertae sedis</taxon>
        <taxon>Mucoromycota</taxon>
        <taxon>Mucoromycotina</taxon>
        <taxon>Mucoromycetes</taxon>
        <taxon>Mucorales</taxon>
        <taxon>Phycomycetaceae</taxon>
        <taxon>Phycomyces</taxon>
    </lineage>
</organism>
<proteinExistence type="predicted"/>
<name>A0A162T6C2_PHYB8</name>
<dbReference type="STRING" id="763407.A0A162T6C2"/>
<dbReference type="GeneID" id="28998310"/>
<keyword evidence="1" id="KW-0238">DNA-binding</keyword>
<dbReference type="GO" id="GO:0000978">
    <property type="term" value="F:RNA polymerase II cis-regulatory region sequence-specific DNA binding"/>
    <property type="evidence" value="ECO:0007669"/>
    <property type="project" value="TreeGrafter"/>
</dbReference>
<accession>A0A162T6C2</accession>
<dbReference type="Pfam" id="PF12550">
    <property type="entry name" value="GCR1_C"/>
    <property type="match status" value="1"/>
</dbReference>
<dbReference type="AlphaFoldDB" id="A0A162T6C2"/>
<evidence type="ECO:0000256" key="2">
    <source>
        <dbReference type="SAM" id="MobiDB-lite"/>
    </source>
</evidence>
<keyword evidence="5" id="KW-1185">Reference proteome</keyword>
<dbReference type="SUPFAM" id="SSF47823">
    <property type="entry name" value="lambda integrase-like, N-terminal domain"/>
    <property type="match status" value="1"/>
</dbReference>
<dbReference type="InParanoid" id="A0A162T6C2"/>
<dbReference type="Proteomes" id="UP000077315">
    <property type="component" value="Unassembled WGS sequence"/>
</dbReference>
<protein>
    <recommendedName>
        <fullName evidence="3">Transcription activator GCR1-like domain-containing protein</fullName>
    </recommendedName>
</protein>
<sequence>MNNQIQQSPEISINENRSVNTSRSYASKQGEFKTWCEGRFTDDASYLVSGEKLLMFLSEAVVDRQSRRGRKAVGLDRKIKTSTMELYVAAITDLYQKQVRQGINSHSHPRIPAIKQLLRNMRREDQRKRRENLTEKSHSPTLSSQSFADTPQPDQNQVVQDDEPIQETNEMLRKVVPELKEEIRSLKNTLSLTISKMDSLLSHFSAITSGAATLNLQMSWPNQTGFNSTNSSVAPAQAQTPLFAFNQQTQSHLEPRDTQKTVSLGAHRIQSRHQSRPESDLELGSESEADIYTYWPTQIPLSGYPGEDPHVYRMNRDISTVTDLWREWSEGLENGPSVACLEDKCGTLWRKTTSESKFFGKRKIIIDSIIDYSEAHGISGSNAAEIAEERRRIKDKSLDWLSRNRESIF</sequence>
<reference evidence="5" key="1">
    <citation type="submission" date="2015-06" db="EMBL/GenBank/DDBJ databases">
        <title>Expansion of signal transduction pathways in fungi by whole-genome duplication.</title>
        <authorList>
            <consortium name="DOE Joint Genome Institute"/>
            <person name="Corrochano L.M."/>
            <person name="Kuo A."/>
            <person name="Marcet-Houben M."/>
            <person name="Polaino S."/>
            <person name="Salamov A."/>
            <person name="Villalobos J.M."/>
            <person name="Alvarez M.I."/>
            <person name="Avalos J."/>
            <person name="Benito E.P."/>
            <person name="Benoit I."/>
            <person name="Burger G."/>
            <person name="Camino L.P."/>
            <person name="Canovas D."/>
            <person name="Cerda-Olmedo E."/>
            <person name="Cheng J.-F."/>
            <person name="Dominguez A."/>
            <person name="Elias M."/>
            <person name="Eslava A.P."/>
            <person name="Glaser F."/>
            <person name="Grimwood J."/>
            <person name="Gutierrez G."/>
            <person name="Heitman J."/>
            <person name="Henrissat B."/>
            <person name="Iturriaga E.A."/>
            <person name="Lang B.F."/>
            <person name="Lavin J.L."/>
            <person name="Lee S."/>
            <person name="Li W."/>
            <person name="Lindquist E."/>
            <person name="Lopez-Garcia S."/>
            <person name="Luque E.M."/>
            <person name="Marcos A.T."/>
            <person name="Martin J."/>
            <person name="McCluskey K."/>
            <person name="Medina H.R."/>
            <person name="Miralles-Duran A."/>
            <person name="Miyazaki A."/>
            <person name="Munoz-Torres E."/>
            <person name="Oguiza J.A."/>
            <person name="Ohm R."/>
            <person name="Olmedo M."/>
            <person name="Orejas M."/>
            <person name="Ortiz-Castellanos L."/>
            <person name="Pisabarro A.G."/>
            <person name="Rodriguez-Romero J."/>
            <person name="Ruiz-Herrera J."/>
            <person name="Ruiz-Vazquez R."/>
            <person name="Sanz C."/>
            <person name="Schackwitz W."/>
            <person name="Schmutz J."/>
            <person name="Shahriari M."/>
            <person name="Shelest E."/>
            <person name="Silva-Franco F."/>
            <person name="Soanes D."/>
            <person name="Syed K."/>
            <person name="Tagua V.G."/>
            <person name="Talbot N.J."/>
            <person name="Thon M."/>
            <person name="De vries R.P."/>
            <person name="Wiebenga A."/>
            <person name="Yadav J.S."/>
            <person name="Braun E.L."/>
            <person name="Baker S."/>
            <person name="Garre V."/>
            <person name="Horwitz B."/>
            <person name="Torres-Martinez S."/>
            <person name="Idnurm A."/>
            <person name="Herrera-Estrella A."/>
            <person name="Gabaldon T."/>
            <person name="Grigoriev I.V."/>
        </authorList>
    </citation>
    <scope>NUCLEOTIDE SEQUENCE [LARGE SCALE GENOMIC DNA]</scope>
    <source>
        <strain evidence="5">NRRL 1555(-)</strain>
    </source>
</reference>
<dbReference type="InterPro" id="IPR010998">
    <property type="entry name" value="Integrase_recombinase_N"/>
</dbReference>
<feature type="region of interest" description="Disordered" evidence="2">
    <location>
        <begin position="1"/>
        <end position="22"/>
    </location>
</feature>
<feature type="compositionally biased region" description="Polar residues" evidence="2">
    <location>
        <begin position="139"/>
        <end position="148"/>
    </location>
</feature>
<feature type="compositionally biased region" description="Low complexity" evidence="2">
    <location>
        <begin position="149"/>
        <end position="159"/>
    </location>
</feature>
<dbReference type="OrthoDB" id="2289316at2759"/>
<feature type="region of interest" description="Disordered" evidence="2">
    <location>
        <begin position="252"/>
        <end position="283"/>
    </location>
</feature>
<evidence type="ECO:0000313" key="4">
    <source>
        <dbReference type="EMBL" id="OAD66532.1"/>
    </source>
</evidence>
<dbReference type="VEuPathDB" id="FungiDB:PHYBLDRAFT_175081"/>
<feature type="region of interest" description="Disordered" evidence="2">
    <location>
        <begin position="124"/>
        <end position="167"/>
    </location>
</feature>
<feature type="domain" description="Transcription activator GCR1-like" evidence="3">
    <location>
        <begin position="312"/>
        <end position="391"/>
    </location>
</feature>
<dbReference type="InterPro" id="IPR022210">
    <property type="entry name" value="TF_GCR1-like"/>
</dbReference>
<evidence type="ECO:0000259" key="3">
    <source>
        <dbReference type="Pfam" id="PF12550"/>
    </source>
</evidence>
<dbReference type="RefSeq" id="XP_018284572.1">
    <property type="nucleotide sequence ID" value="XM_018437404.1"/>
</dbReference>
<evidence type="ECO:0000313" key="5">
    <source>
        <dbReference type="Proteomes" id="UP000077315"/>
    </source>
</evidence>
<dbReference type="GO" id="GO:0060963">
    <property type="term" value="P:positive regulation of ribosomal protein gene transcription by RNA polymerase II"/>
    <property type="evidence" value="ECO:0007669"/>
    <property type="project" value="TreeGrafter"/>
</dbReference>
<dbReference type="Gene3D" id="1.10.150.130">
    <property type="match status" value="1"/>
</dbReference>
<gene>
    <name evidence="4" type="ORF">PHYBLDRAFT_175081</name>
</gene>